<dbReference type="PROSITE" id="PS50294">
    <property type="entry name" value="WD_REPEATS_REGION"/>
    <property type="match status" value="1"/>
</dbReference>
<dbReference type="Gene3D" id="2.130.10.10">
    <property type="entry name" value="YVTN repeat-like/Quinoprotein amine dehydrogenase"/>
    <property type="match status" value="3"/>
</dbReference>
<keyword evidence="6" id="KW-1185">Reference proteome</keyword>
<protein>
    <submittedName>
        <fullName evidence="7">Leucine-rich repeat and WD repeat-containing protein KIAA1239-like</fullName>
    </submittedName>
</protein>
<dbReference type="Pfam" id="PF00400">
    <property type="entry name" value="WD40"/>
    <property type="match status" value="1"/>
</dbReference>
<dbReference type="Proteomes" id="UP000694865">
    <property type="component" value="Unplaced"/>
</dbReference>
<evidence type="ECO:0000256" key="2">
    <source>
        <dbReference type="ARBA" id="ARBA00022737"/>
    </source>
</evidence>
<dbReference type="SUPFAM" id="SSF50978">
    <property type="entry name" value="WD40 repeat-like"/>
    <property type="match status" value="2"/>
</dbReference>
<dbReference type="GeneID" id="102805059"/>
<dbReference type="PANTHER" id="PTHR19871:SF14">
    <property type="entry name" value="DUF4062 DOMAIN-CONTAINING PROTEIN"/>
    <property type="match status" value="1"/>
</dbReference>
<keyword evidence="2" id="KW-0677">Repeat</keyword>
<name>A0ABM0MIB7_SACKO</name>
<dbReference type="RefSeq" id="XP_006819758.1">
    <property type="nucleotide sequence ID" value="XM_006819695.1"/>
</dbReference>
<evidence type="ECO:0000256" key="4">
    <source>
        <dbReference type="SAM" id="MobiDB-lite"/>
    </source>
</evidence>
<proteinExistence type="predicted"/>
<dbReference type="Gene3D" id="3.40.50.300">
    <property type="entry name" value="P-loop containing nucleotide triphosphate hydrolases"/>
    <property type="match status" value="1"/>
</dbReference>
<feature type="compositionally biased region" description="Basic and acidic residues" evidence="4">
    <location>
        <begin position="50"/>
        <end position="66"/>
    </location>
</feature>
<feature type="repeat" description="WD" evidence="3">
    <location>
        <begin position="932"/>
        <end position="973"/>
    </location>
</feature>
<feature type="region of interest" description="Disordered" evidence="4">
    <location>
        <begin position="1724"/>
        <end position="1750"/>
    </location>
</feature>
<feature type="compositionally biased region" description="Basic residues" evidence="4">
    <location>
        <begin position="16"/>
        <end position="31"/>
    </location>
</feature>
<sequence length="1750" mass="199174">MQDGHDRHSKSTGSVHGKRRATRPKAARLHREKSIAGTEKMGCGASSRPSTEKQSRKPRPKRENRTDEICGYLDYHKPLPSRNVRLFVCSTFGDLESERNTLIERVYPRIRSFCRERGYEFQAVDLNFGLSKEDLDDDPALSTRLETIKKCQHQSIGPNVLLVYSAIIELQVTISISHSQRWYKKDNNSKPGVYLLQDYTNLFPASDEVDDQVQKIQRRQKQYTIEQRLRSIISSAKAKDESLCHLLLSVTELEVQCALQCSDPCKECIWCQRSIEVGYQPKSKHVPVANLSKYVEKNEENDLLENLKKNVLHGNISPHNALKYYVKWNNEFGIDPSKVTSHKDHVDSLCWNVEDKLIDLITSAISENKHFFKNNNDELFYEVHHHMNICKSYCQTFVGRDEVLKNIQGYFATSKRSPLVIHGPPGSGKTAIASMVTKMLRTWIPGDLDAVVVVRFVGTSPNSKTLRGLLHSVVCQINQAYGNKRYVLQDLNYLIQRLPRTLSQASEERPLVIILDSIDDAKTFRTSRRLSWLPIRLPHHVKVILTVSVEDKSRSLAELQDYLTDSSCFIGIPRLTEGEISELTRRLLVASNRTLKAQQWSILLTACGRSPYPLFATLATHQSSKWKSYTKFQEAWLGFTVKELVQSVFEKLEDTFGKCLVSHVLGYITVSRYGLSENELEDIMSCDDEVLNDLYEDCFPPVRRIPSLLWLRIREKLSVYFTERTIDNVVVTSWSHSQLKEFSALRYFVDDDKRKMLHSNIADYFLGAWSNGVKKPFVTCKMEFGKNDRLVAAQPLMLNDDTYNMRKLNELPYHLLQSDRLGTLKVKVLCNYDWLIAKLKATSYSQLQEDFKMALQKYPDDENITVVAETLSLSRDALQIHPHHLASQLVGRITKTAGLEELLKRARAPDITSLTPFLPFLSPPGCQLVHSMAGHTSTITSMDITQDGRYIATASVDESIHIWAVKDGVLLKSVDWIGKGIRRVNYANGDKLLVISYSNSLKFINAITLVTEYVLNIRGLHGKAPSFAIGGKGKKTAFLVRPGKLVIVDVAKGNTLSEIRDTALQRTCEDTKISARGDMVAYFNPNYKKKSIKVTSVHTVKPVLKSIKINPDDKSDYHRPGHKDTIVSDVAVTSSRYVIVICRNFNDVSIYDGHSLRLIRRIRNHSEHLYGKTSVHRIVYDDHNLAFPVQDAVAVWDLAGSDGKWYGLQHPTDVTGVASVDMKRFVTIATDHVVRIWDVSKDEEESMFIRNDWDSHVLMSKCFPRHGESTDDDRSVVNDDSMEVVTTSDVYIGSDIINEKTQYTFDVCQLLSDAHDIFYTDYSLYPSERIKCVVQQIEEIPGCTTYVLVKSKNNNQYSITILDLSTLTPVRQSVMYRSRHCDRETFDTAQIVTVNDKIAVVILQNTLVLVDFVDSLVLRTLNGKVTSDRIVLVNNREKIAAIEESREVIKLYNIETDEPIILRGYEKKCRVSRICASDDGMGIILVSQLESSVGVFHVWDVTSFSLMHVLQCDVDEQCCLRLLIGEMVLSRDSRYLCHAYKAEFIMVWDLENGDVVHRLQAKEKWRRVKTYVTTGTDRILVAYDNGTVMLWNISEANVIHMLNGHTISPTILKISSDGQRALSMTSCGYHDSERLLVLWNLQEGYKIGDFRMDYVPNLSYRKETVHLLCNGHLIVLPTATIGSPVTLRAQSKTLHRFEVPTEWPALYQQKGEHLVLDFSQAFANEEDPGSETAKNESETRSEEIKDGGEE</sequence>
<evidence type="ECO:0000256" key="1">
    <source>
        <dbReference type="ARBA" id="ARBA00022574"/>
    </source>
</evidence>
<dbReference type="SUPFAM" id="SSF52540">
    <property type="entry name" value="P-loop containing nucleoside triphosphate hydrolases"/>
    <property type="match status" value="1"/>
</dbReference>
<dbReference type="InterPro" id="IPR027417">
    <property type="entry name" value="P-loop_NTPase"/>
</dbReference>
<dbReference type="InterPro" id="IPR015943">
    <property type="entry name" value="WD40/YVTN_repeat-like_dom_sf"/>
</dbReference>
<dbReference type="SMART" id="SM00320">
    <property type="entry name" value="WD40"/>
    <property type="match status" value="5"/>
</dbReference>
<keyword evidence="1 3" id="KW-0853">WD repeat</keyword>
<dbReference type="Pfam" id="PF13191">
    <property type="entry name" value="AAA_16"/>
    <property type="match status" value="1"/>
</dbReference>
<dbReference type="PROSITE" id="PS50082">
    <property type="entry name" value="WD_REPEATS_2"/>
    <property type="match status" value="1"/>
</dbReference>
<feature type="region of interest" description="Disordered" evidence="4">
    <location>
        <begin position="1"/>
        <end position="66"/>
    </location>
</feature>
<dbReference type="Pfam" id="PF25469">
    <property type="entry name" value="WHD_NWD1"/>
    <property type="match status" value="1"/>
</dbReference>
<dbReference type="InterPro" id="IPR052752">
    <property type="entry name" value="NACHT-WD_repeat"/>
</dbReference>
<organism evidence="6 7">
    <name type="scientific">Saccoglossus kowalevskii</name>
    <name type="common">Acorn worm</name>
    <dbReference type="NCBI Taxonomy" id="10224"/>
    <lineage>
        <taxon>Eukaryota</taxon>
        <taxon>Metazoa</taxon>
        <taxon>Hemichordata</taxon>
        <taxon>Enteropneusta</taxon>
        <taxon>Harrimaniidae</taxon>
        <taxon>Saccoglossus</taxon>
    </lineage>
</organism>
<dbReference type="InterPro" id="IPR041664">
    <property type="entry name" value="AAA_16"/>
</dbReference>
<dbReference type="InterPro" id="IPR003593">
    <property type="entry name" value="AAA+_ATPase"/>
</dbReference>
<evidence type="ECO:0000313" key="7">
    <source>
        <dbReference type="RefSeq" id="XP_006819758.1"/>
    </source>
</evidence>
<dbReference type="Gene3D" id="1.25.40.370">
    <property type="match status" value="1"/>
</dbReference>
<accession>A0ABM0MIB7</accession>
<evidence type="ECO:0000313" key="6">
    <source>
        <dbReference type="Proteomes" id="UP000694865"/>
    </source>
</evidence>
<dbReference type="InterPro" id="IPR001680">
    <property type="entry name" value="WD40_rpt"/>
</dbReference>
<dbReference type="InterPro" id="IPR036322">
    <property type="entry name" value="WD40_repeat_dom_sf"/>
</dbReference>
<feature type="compositionally biased region" description="Basic and acidic residues" evidence="4">
    <location>
        <begin position="1733"/>
        <end position="1750"/>
    </location>
</feature>
<dbReference type="PANTHER" id="PTHR19871">
    <property type="entry name" value="BETA TRANSDUCIN-RELATED PROTEIN"/>
    <property type="match status" value="1"/>
</dbReference>
<evidence type="ECO:0000259" key="5">
    <source>
        <dbReference type="SMART" id="SM00382"/>
    </source>
</evidence>
<reference evidence="7" key="1">
    <citation type="submission" date="2025-08" db="UniProtKB">
        <authorList>
            <consortium name="RefSeq"/>
        </authorList>
    </citation>
    <scope>IDENTIFICATION</scope>
    <source>
        <tissue evidence="7">Testes</tissue>
    </source>
</reference>
<feature type="domain" description="AAA+ ATPase" evidence="5">
    <location>
        <begin position="415"/>
        <end position="574"/>
    </location>
</feature>
<evidence type="ECO:0000256" key="3">
    <source>
        <dbReference type="PROSITE-ProRule" id="PRU00221"/>
    </source>
</evidence>
<gene>
    <name evidence="7" type="primary">LOC102805059</name>
</gene>
<dbReference type="InterPro" id="IPR057588">
    <property type="entry name" value="NWD1/2-like_WH"/>
</dbReference>
<dbReference type="SMART" id="SM00382">
    <property type="entry name" value="AAA"/>
    <property type="match status" value="1"/>
</dbReference>